<protein>
    <submittedName>
        <fullName evidence="2">Uncharacterized protein</fullName>
    </submittedName>
</protein>
<dbReference type="AlphaFoldDB" id="A0A9P6KE95"/>
<keyword evidence="3" id="KW-1185">Reference proteome</keyword>
<feature type="compositionally biased region" description="Polar residues" evidence="1">
    <location>
        <begin position="61"/>
        <end position="70"/>
    </location>
</feature>
<comment type="caution">
    <text evidence="2">The sequence shown here is derived from an EMBL/GenBank/DDBJ whole genome shotgun (WGS) entry which is preliminary data.</text>
</comment>
<feature type="non-terminal residue" evidence="2">
    <location>
        <position position="187"/>
    </location>
</feature>
<name>A0A9P6KE95_9FUNG</name>
<dbReference type="Proteomes" id="UP000780801">
    <property type="component" value="Unassembled WGS sequence"/>
</dbReference>
<gene>
    <name evidence="2" type="ORF">BGW38_001192</name>
</gene>
<sequence length="187" mass="20480">MSLRLVSSARNLREQFKGTPASSVSSASASSNLSASSTSSIFDPSSPSQSGSSMLSRQNSLLRSTSNGNLRRSKSQKKNIIAKVFTDDSGYQAAPPDLSMEMTLLIVKRCVKEIRERGHSPASVDGQSQKVIFDTIRLILDDDASTELSALRQVDIHLVAHAMKWAIRYSQETLVTHADYQALYLDQ</sequence>
<dbReference type="OrthoDB" id="3362494at2759"/>
<accession>A0A9P6KE95</accession>
<evidence type="ECO:0000313" key="3">
    <source>
        <dbReference type="Proteomes" id="UP000780801"/>
    </source>
</evidence>
<feature type="region of interest" description="Disordered" evidence="1">
    <location>
        <begin position="15"/>
        <end position="75"/>
    </location>
</feature>
<feature type="compositionally biased region" description="Low complexity" evidence="1">
    <location>
        <begin position="21"/>
        <end position="60"/>
    </location>
</feature>
<evidence type="ECO:0000256" key="1">
    <source>
        <dbReference type="SAM" id="MobiDB-lite"/>
    </source>
</evidence>
<organism evidence="2 3">
    <name type="scientific">Lunasporangiospora selenospora</name>
    <dbReference type="NCBI Taxonomy" id="979761"/>
    <lineage>
        <taxon>Eukaryota</taxon>
        <taxon>Fungi</taxon>
        <taxon>Fungi incertae sedis</taxon>
        <taxon>Mucoromycota</taxon>
        <taxon>Mortierellomycotina</taxon>
        <taxon>Mortierellomycetes</taxon>
        <taxon>Mortierellales</taxon>
        <taxon>Mortierellaceae</taxon>
        <taxon>Lunasporangiospora</taxon>
    </lineage>
</organism>
<dbReference type="EMBL" id="JAABOA010001364">
    <property type="protein sequence ID" value="KAF9581696.1"/>
    <property type="molecule type" value="Genomic_DNA"/>
</dbReference>
<proteinExistence type="predicted"/>
<reference evidence="2" key="1">
    <citation type="journal article" date="2020" name="Fungal Divers.">
        <title>Resolving the Mortierellaceae phylogeny through synthesis of multi-gene phylogenetics and phylogenomics.</title>
        <authorList>
            <person name="Vandepol N."/>
            <person name="Liber J."/>
            <person name="Desiro A."/>
            <person name="Na H."/>
            <person name="Kennedy M."/>
            <person name="Barry K."/>
            <person name="Grigoriev I.V."/>
            <person name="Miller A.N."/>
            <person name="O'Donnell K."/>
            <person name="Stajich J.E."/>
            <person name="Bonito G."/>
        </authorList>
    </citation>
    <scope>NUCLEOTIDE SEQUENCE</scope>
    <source>
        <strain evidence="2">KOD1015</strain>
    </source>
</reference>
<evidence type="ECO:0000313" key="2">
    <source>
        <dbReference type="EMBL" id="KAF9581696.1"/>
    </source>
</evidence>